<reference evidence="11" key="1">
    <citation type="submission" date="2020-11" db="EMBL/GenBank/DDBJ databases">
        <title>Kefir isolates.</title>
        <authorList>
            <person name="Marcisauskas S."/>
            <person name="Kim Y."/>
            <person name="Blasche S."/>
        </authorList>
    </citation>
    <scope>NUCLEOTIDE SEQUENCE</scope>
    <source>
        <strain evidence="11">Olga-1</strain>
    </source>
</reference>
<dbReference type="InterPro" id="IPR006175">
    <property type="entry name" value="YjgF/YER057c/UK114"/>
</dbReference>
<comment type="catalytic activity">
    <reaction evidence="9">
        <text>diphthine-[translation elongation factor 2] + NH4(+) + ATP = diphthamide-[translation elongation factor 2] + AMP + diphosphate + H(+)</text>
        <dbReference type="Rhea" id="RHEA:19753"/>
        <dbReference type="Rhea" id="RHEA-COMP:10172"/>
        <dbReference type="Rhea" id="RHEA-COMP:10174"/>
        <dbReference type="ChEBI" id="CHEBI:15378"/>
        <dbReference type="ChEBI" id="CHEBI:16692"/>
        <dbReference type="ChEBI" id="CHEBI:28938"/>
        <dbReference type="ChEBI" id="CHEBI:30616"/>
        <dbReference type="ChEBI" id="CHEBI:33019"/>
        <dbReference type="ChEBI" id="CHEBI:82696"/>
        <dbReference type="ChEBI" id="CHEBI:456215"/>
        <dbReference type="EC" id="6.3.1.14"/>
    </reaction>
</comment>
<dbReference type="Gene3D" id="3.40.50.620">
    <property type="entry name" value="HUPs"/>
    <property type="match status" value="1"/>
</dbReference>
<evidence type="ECO:0000313" key="12">
    <source>
        <dbReference type="Proteomes" id="UP000697127"/>
    </source>
</evidence>
<evidence type="ECO:0000256" key="5">
    <source>
        <dbReference type="ARBA" id="ARBA00022741"/>
    </source>
</evidence>
<comment type="caution">
    <text evidence="11">The sequence shown here is derived from an EMBL/GenBank/DDBJ whole genome shotgun (WGS) entry which is preliminary data.</text>
</comment>
<dbReference type="InterPro" id="IPR030662">
    <property type="entry name" value="DPH6/MJ0570"/>
</dbReference>
<dbReference type="GO" id="GO:0005524">
    <property type="term" value="F:ATP binding"/>
    <property type="evidence" value="ECO:0007669"/>
    <property type="project" value="UniProtKB-KW"/>
</dbReference>
<comment type="pathway">
    <text evidence="1">Protein modification; peptidyl-diphthamide biosynthesis.</text>
</comment>
<dbReference type="CDD" id="cd01994">
    <property type="entry name" value="AANH_PF0828-like"/>
    <property type="match status" value="1"/>
</dbReference>
<evidence type="ECO:0000256" key="6">
    <source>
        <dbReference type="ARBA" id="ARBA00022840"/>
    </source>
</evidence>
<organism evidence="11 12">
    <name type="scientific">Pichia californica</name>
    <dbReference type="NCBI Taxonomy" id="460514"/>
    <lineage>
        <taxon>Eukaryota</taxon>
        <taxon>Fungi</taxon>
        <taxon>Dikarya</taxon>
        <taxon>Ascomycota</taxon>
        <taxon>Saccharomycotina</taxon>
        <taxon>Pichiomycetes</taxon>
        <taxon>Pichiales</taxon>
        <taxon>Pichiaceae</taxon>
        <taxon>Pichia</taxon>
    </lineage>
</organism>
<dbReference type="AlphaFoldDB" id="A0A9P6WN29"/>
<evidence type="ECO:0000256" key="8">
    <source>
        <dbReference type="ARBA" id="ARBA00031552"/>
    </source>
</evidence>
<evidence type="ECO:0000256" key="7">
    <source>
        <dbReference type="ARBA" id="ARBA00029814"/>
    </source>
</evidence>
<dbReference type="PANTHER" id="PTHR12196">
    <property type="entry name" value="DOMAIN OF UNKNOWN FUNCTION 71 DUF71 -CONTAINING PROTEIN"/>
    <property type="match status" value="1"/>
</dbReference>
<dbReference type="InterPro" id="IPR035959">
    <property type="entry name" value="RutC-like_sf"/>
</dbReference>
<dbReference type="OrthoDB" id="686384at2759"/>
<keyword evidence="12" id="KW-1185">Reference proteome</keyword>
<dbReference type="Gene3D" id="3.90.1490.10">
    <property type="entry name" value="putative n-type atp pyrophosphatase, domain 2"/>
    <property type="match status" value="1"/>
</dbReference>
<evidence type="ECO:0000256" key="4">
    <source>
        <dbReference type="ARBA" id="ARBA00022598"/>
    </source>
</evidence>
<evidence type="ECO:0000256" key="1">
    <source>
        <dbReference type="ARBA" id="ARBA00005156"/>
    </source>
</evidence>
<keyword evidence="6" id="KW-0067">ATP-binding</keyword>
<dbReference type="FunFam" id="3.40.50.620:FF:000145">
    <property type="entry name" value="ATP-binding domain containing protein"/>
    <property type="match status" value="1"/>
</dbReference>
<dbReference type="Pfam" id="PF01902">
    <property type="entry name" value="Diphthami_syn_2"/>
    <property type="match status" value="1"/>
</dbReference>
<protein>
    <recommendedName>
        <fullName evidence="3">Diphthine--ammonia ligase</fullName>
        <ecNumber evidence="2">6.3.1.14</ecNumber>
    </recommendedName>
    <alternativeName>
        <fullName evidence="7">Diphthamide synthase</fullName>
    </alternativeName>
    <alternativeName>
        <fullName evidence="8">Diphthamide synthetase</fullName>
    </alternativeName>
</protein>
<evidence type="ECO:0000313" key="11">
    <source>
        <dbReference type="EMBL" id="KAG0690010.1"/>
    </source>
</evidence>
<evidence type="ECO:0000259" key="10">
    <source>
        <dbReference type="Pfam" id="PF01902"/>
    </source>
</evidence>
<dbReference type="InterPro" id="IPR002761">
    <property type="entry name" value="Diphthami_syn_dom"/>
</dbReference>
<dbReference type="EC" id="6.3.1.14" evidence="2"/>
<keyword evidence="5" id="KW-0547">Nucleotide-binding</keyword>
<gene>
    <name evidence="11" type="ORF">C6P40_004061</name>
</gene>
<dbReference type="Gene3D" id="3.30.1330.40">
    <property type="entry name" value="RutC-like"/>
    <property type="match status" value="2"/>
</dbReference>
<dbReference type="NCBIfam" id="TIGR00290">
    <property type="entry name" value="MJ0570_dom"/>
    <property type="match status" value="1"/>
</dbReference>
<dbReference type="InterPro" id="IPR014729">
    <property type="entry name" value="Rossmann-like_a/b/a_fold"/>
</dbReference>
<dbReference type="PANTHER" id="PTHR12196:SF2">
    <property type="entry name" value="DIPHTHINE--AMMONIA LIGASE"/>
    <property type="match status" value="1"/>
</dbReference>
<dbReference type="GO" id="GO:0017178">
    <property type="term" value="F:diphthine-ammonia ligase activity"/>
    <property type="evidence" value="ECO:0007669"/>
    <property type="project" value="UniProtKB-EC"/>
</dbReference>
<dbReference type="CDD" id="cd06155">
    <property type="entry name" value="eu_AANH_C_1"/>
    <property type="match status" value="1"/>
</dbReference>
<dbReference type="FunFam" id="3.90.1490.10:FF:000001">
    <property type="entry name" value="Diphthine--ammonia ligase"/>
    <property type="match status" value="1"/>
</dbReference>
<evidence type="ECO:0000256" key="3">
    <source>
        <dbReference type="ARBA" id="ARBA00018426"/>
    </source>
</evidence>
<dbReference type="Proteomes" id="UP000697127">
    <property type="component" value="Unassembled WGS sequence"/>
</dbReference>
<accession>A0A9P6WN29</accession>
<feature type="domain" description="Diphthamide synthase" evidence="10">
    <location>
        <begin position="1"/>
        <end position="239"/>
    </location>
</feature>
<dbReference type="SUPFAM" id="SSF52402">
    <property type="entry name" value="Adenine nucleotide alpha hydrolases-like"/>
    <property type="match status" value="1"/>
</dbReference>
<sequence length="624" mass="71063">MKFVALVSGGKDSCFNILHCLAQGHELVCLANLYPPEEDNDEIDSYMYQTVGHNVLSLYEKCIGKPMYRKPILGSSSNQNLEYNKTDNDETEDLYKLLSTVLENHPDVQAVSVGAILSSYQRTRVEDVCSRLGLTSLAYLWQRDQGELMNEMCQSEMEARIVKVAAIGLDETNLGMTLQEIHPTLLKLNKMFGVHICGEGGEFETTVLDAPFFKYGKITIVNKEIVKHTNDDVWYLKIKVGFEAKTPRIAEIKDWSDFIVEPPLLTETFQALYDQMPVLDIIDKEISIVSKNVWTWDQNVYEQDELIYISNLVSSDESVEGQIIDIFSKLKEILIDYKLDFPNIQSSKLLVNDMANFANINSIYVKYFTKPLPPARICVETNLPKGIHAQLSVVVLKDINSKNGLHVQGRSYWAPCNIGPYSQAISDKNSGIMRISGQIPLIPKNMELSSYDKVLSSVLSLQHYDSIKDVTGYKHNLLTICFIKNESLVEIVSNLFEEYISISDEDNKSTKNLVIVQVTQLPKNADVEWGGMCYRENNQYISYESDSEDEEDIKKLVKVSYIDTLSDFKFEDKDVFYEIYGNPEKLTQIRTQLGEFCKYEIFPVVQAFDKVSRNGSKISIVEIR</sequence>
<name>A0A9P6WN29_9ASCO</name>
<keyword evidence="4" id="KW-0436">Ligase</keyword>
<dbReference type="EMBL" id="PUHW01000050">
    <property type="protein sequence ID" value="KAG0690010.1"/>
    <property type="molecule type" value="Genomic_DNA"/>
</dbReference>
<dbReference type="CDD" id="cd06156">
    <property type="entry name" value="eu_AANH_C_2"/>
    <property type="match status" value="1"/>
</dbReference>
<evidence type="ECO:0000256" key="9">
    <source>
        <dbReference type="ARBA" id="ARBA00048108"/>
    </source>
</evidence>
<proteinExistence type="predicted"/>
<dbReference type="SUPFAM" id="SSF55298">
    <property type="entry name" value="YjgF-like"/>
    <property type="match status" value="2"/>
</dbReference>
<evidence type="ECO:0000256" key="2">
    <source>
        <dbReference type="ARBA" id="ARBA00012089"/>
    </source>
</evidence>
<dbReference type="GO" id="GO:0017183">
    <property type="term" value="P:protein histidyl modification to diphthamide"/>
    <property type="evidence" value="ECO:0007669"/>
    <property type="project" value="TreeGrafter"/>
</dbReference>
<dbReference type="Pfam" id="PF01042">
    <property type="entry name" value="Ribonuc_L-PSP"/>
    <property type="match status" value="1"/>
</dbReference>